<dbReference type="EMBL" id="AYUF01000450">
    <property type="protein sequence ID" value="ETK01738.1"/>
    <property type="molecule type" value="Genomic_DNA"/>
</dbReference>
<evidence type="ECO:0000313" key="1">
    <source>
        <dbReference type="EMBL" id="ETK01738.1"/>
    </source>
</evidence>
<dbReference type="PATRIC" id="fig|1411148.3.peg.1277"/>
<dbReference type="AlphaFoldDB" id="W2C3T9"/>
<gene>
    <name evidence="1" type="ORF">N425_08170</name>
</gene>
<comment type="caution">
    <text evidence="1">The sequence shown here is derived from an EMBL/GenBank/DDBJ whole genome shotgun (WGS) entry which is preliminary data.</text>
</comment>
<sequence length="72" mass="8313">MGTVAVLAVAAIRLDHRHKAQGRVEAEHHRHKAQGRVEAEHHLLKGLDRFEDLFTEKYCIPMYASTIVYYNL</sequence>
<organism evidence="1 2">
    <name type="scientific">Tannerella sp. oral taxon BU063 isolate Cell 2</name>
    <dbReference type="NCBI Taxonomy" id="1411148"/>
    <lineage>
        <taxon>Bacteria</taxon>
        <taxon>Pseudomonadati</taxon>
        <taxon>Bacteroidota</taxon>
        <taxon>Bacteroidia</taxon>
        <taxon>Bacteroidales</taxon>
        <taxon>Tannerellaceae</taxon>
        <taxon>Tannerella</taxon>
    </lineage>
</organism>
<evidence type="ECO:0000313" key="2">
    <source>
        <dbReference type="Proteomes" id="UP000018837"/>
    </source>
</evidence>
<protein>
    <submittedName>
        <fullName evidence="1">Uncharacterized protein</fullName>
    </submittedName>
</protein>
<reference evidence="1 2" key="1">
    <citation type="submission" date="2013-11" db="EMBL/GenBank/DDBJ databases">
        <title>Single cell genomics of uncultured Tannerella BU063 (oral taxon 286).</title>
        <authorList>
            <person name="Beall C.J."/>
            <person name="Campbell A.G."/>
            <person name="Griffen A.L."/>
            <person name="Podar M."/>
            <person name="Leys E.J."/>
        </authorList>
    </citation>
    <scope>NUCLEOTIDE SEQUENCE [LARGE SCALE GENOMIC DNA]</scope>
    <source>
        <strain evidence="1">Cell 2</strain>
    </source>
</reference>
<name>W2C3T9_9BACT</name>
<proteinExistence type="predicted"/>
<accession>W2C3T9</accession>
<dbReference type="Proteomes" id="UP000018837">
    <property type="component" value="Unassembled WGS sequence"/>
</dbReference>